<protein>
    <submittedName>
        <fullName evidence="2">Uncharacterized protein</fullName>
    </submittedName>
</protein>
<dbReference type="EMBL" id="HBHZ01010913">
    <property type="protein sequence ID" value="CAE0195319.1"/>
    <property type="molecule type" value="Transcribed_RNA"/>
</dbReference>
<name>A0A7S3CHM8_9CHLO</name>
<dbReference type="AlphaFoldDB" id="A0A7S3CHM8"/>
<organism evidence="2">
    <name type="scientific">Chloropicon roscoffensis</name>
    <dbReference type="NCBI Taxonomy" id="1461544"/>
    <lineage>
        <taxon>Eukaryota</taxon>
        <taxon>Viridiplantae</taxon>
        <taxon>Chlorophyta</taxon>
        <taxon>Chloropicophyceae</taxon>
        <taxon>Chloropicales</taxon>
        <taxon>Chloropicaceae</taxon>
        <taxon>Chloropicon</taxon>
    </lineage>
</organism>
<evidence type="ECO:0000313" key="2">
    <source>
        <dbReference type="EMBL" id="CAE0195319.1"/>
    </source>
</evidence>
<feature type="region of interest" description="Disordered" evidence="1">
    <location>
        <begin position="1"/>
        <end position="30"/>
    </location>
</feature>
<sequence>MIRAMSKPSCVDGETRKANDGDDDGSDEEEERVTYLYHVNSVDLLKKHMLQDTGGVQGGAEGGQRALDALGDDEGNDVCSGVRFSGTPCEVILPELPWRCVEVEGGKKADDEPHSGDKRNLDEATKAQAEVERTALSPTKKPKIGP</sequence>
<gene>
    <name evidence="2" type="ORF">CROS1456_LOCUS8416</name>
</gene>
<reference evidence="2" key="1">
    <citation type="submission" date="2021-01" db="EMBL/GenBank/DDBJ databases">
        <authorList>
            <person name="Corre E."/>
            <person name="Pelletier E."/>
            <person name="Niang G."/>
            <person name="Scheremetjew M."/>
            <person name="Finn R."/>
            <person name="Kale V."/>
            <person name="Holt S."/>
            <person name="Cochrane G."/>
            <person name="Meng A."/>
            <person name="Brown T."/>
            <person name="Cohen L."/>
        </authorList>
    </citation>
    <scope>NUCLEOTIDE SEQUENCE</scope>
    <source>
        <strain evidence="2">RCC1871</strain>
    </source>
</reference>
<feature type="compositionally biased region" description="Basic and acidic residues" evidence="1">
    <location>
        <begin position="104"/>
        <end position="133"/>
    </location>
</feature>
<feature type="region of interest" description="Disordered" evidence="1">
    <location>
        <begin position="104"/>
        <end position="146"/>
    </location>
</feature>
<feature type="compositionally biased region" description="Acidic residues" evidence="1">
    <location>
        <begin position="21"/>
        <end position="30"/>
    </location>
</feature>
<accession>A0A7S3CHM8</accession>
<proteinExistence type="predicted"/>
<evidence type="ECO:0000256" key="1">
    <source>
        <dbReference type="SAM" id="MobiDB-lite"/>
    </source>
</evidence>